<feature type="transmembrane region" description="Helical" evidence="1">
    <location>
        <begin position="133"/>
        <end position="151"/>
    </location>
</feature>
<evidence type="ECO:0000313" key="2">
    <source>
        <dbReference type="EMBL" id="CAB3742454.1"/>
    </source>
</evidence>
<feature type="transmembrane region" description="Helical" evidence="1">
    <location>
        <begin position="250"/>
        <end position="270"/>
    </location>
</feature>
<dbReference type="GeneID" id="97045452"/>
<feature type="transmembrane region" description="Helical" evidence="1">
    <location>
        <begin position="158"/>
        <end position="184"/>
    </location>
</feature>
<feature type="transmembrane region" description="Helical" evidence="1">
    <location>
        <begin position="282"/>
        <end position="302"/>
    </location>
</feature>
<feature type="transmembrane region" description="Helical" evidence="1">
    <location>
        <begin position="339"/>
        <end position="356"/>
    </location>
</feature>
<name>A0A6J5CTS3_9BURK</name>
<proteinExistence type="predicted"/>
<gene>
    <name evidence="2" type="ORF">LMG24238_06885</name>
</gene>
<evidence type="ECO:0008006" key="4">
    <source>
        <dbReference type="Google" id="ProtNLM"/>
    </source>
</evidence>
<sequence length="521" mass="56354">MRTASIWAALVAVVILVTSIYGGAHFYSPIPWMDQWDGFVGFYNSVHGAPFETLFQQHNEHRIVFSRLLFLTDIWAFGGMNAFTVVANYVLAALIAFLVWTQARRNSASDSLLAGALSAAMLMSWMQRENLAWGFQSQGFAVYLFALLAFAQYSRGRLLFALVLCLCATYSMGNGVAAFFVLAIQALLLRRPAKDVVIAIVAGAATATAYFWKFVPSPIPKPPGHGIVAQIKFALVFLGNPLYYMHAGLIASAILGLVSLAFAAYLVVRLYRARSITPYQSFLIAGYGLVVASILGAAHARWPFGLPEAASSRYTTPALIGLLLLALLALNVAPRARKAIAIISAAFVTLLLPYQATAFGDNSYLYTRKLAVLATKIGQDNEALDLSVYPGHLNYLTTSGWADAWGIGPYGKGWLHDAGIVKYDPALRDDGRCIGTLDEAKDGSARGWLVAKMYRNGPTLVVLVHNGQTVGYGVSGEGRPDVKRSISIAPADAGWRGFTPSDDVQAYAWLGGRFCALPASR</sequence>
<keyword evidence="3" id="KW-1185">Reference proteome</keyword>
<protein>
    <recommendedName>
        <fullName evidence="4">Transmembrane protein</fullName>
    </recommendedName>
</protein>
<evidence type="ECO:0000256" key="1">
    <source>
        <dbReference type="SAM" id="Phobius"/>
    </source>
</evidence>
<dbReference type="RefSeq" id="WP_175054335.1">
    <property type="nucleotide sequence ID" value="NZ_CADIKC010000015.1"/>
</dbReference>
<feature type="transmembrane region" description="Helical" evidence="1">
    <location>
        <begin position="196"/>
        <end position="215"/>
    </location>
</feature>
<accession>A0A6J5CTS3</accession>
<keyword evidence="1" id="KW-1133">Transmembrane helix</keyword>
<dbReference type="EMBL" id="CADIKC010000015">
    <property type="protein sequence ID" value="CAB3742454.1"/>
    <property type="molecule type" value="Genomic_DNA"/>
</dbReference>
<feature type="transmembrane region" description="Helical" evidence="1">
    <location>
        <begin position="314"/>
        <end position="332"/>
    </location>
</feature>
<evidence type="ECO:0000313" key="3">
    <source>
        <dbReference type="Proteomes" id="UP000494255"/>
    </source>
</evidence>
<feature type="transmembrane region" description="Helical" evidence="1">
    <location>
        <begin position="74"/>
        <end position="99"/>
    </location>
</feature>
<organism evidence="2 3">
    <name type="scientific">Paraburkholderia sediminicola</name>
    <dbReference type="NCBI Taxonomy" id="458836"/>
    <lineage>
        <taxon>Bacteria</taxon>
        <taxon>Pseudomonadati</taxon>
        <taxon>Pseudomonadota</taxon>
        <taxon>Betaproteobacteria</taxon>
        <taxon>Burkholderiales</taxon>
        <taxon>Burkholderiaceae</taxon>
        <taxon>Paraburkholderia</taxon>
    </lineage>
</organism>
<reference evidence="2 3" key="1">
    <citation type="submission" date="2020-04" db="EMBL/GenBank/DDBJ databases">
        <authorList>
            <person name="De Canck E."/>
        </authorList>
    </citation>
    <scope>NUCLEOTIDE SEQUENCE [LARGE SCALE GENOMIC DNA]</scope>
    <source>
        <strain evidence="2 3">LMG 24238</strain>
    </source>
</reference>
<keyword evidence="1" id="KW-0812">Transmembrane</keyword>
<dbReference type="Proteomes" id="UP000494255">
    <property type="component" value="Unassembled WGS sequence"/>
</dbReference>
<dbReference type="AlphaFoldDB" id="A0A6J5CTS3"/>
<keyword evidence="1" id="KW-0472">Membrane</keyword>